<gene>
    <name evidence="2" type="ORF">E2C01_050364</name>
</gene>
<dbReference type="Proteomes" id="UP000324222">
    <property type="component" value="Unassembled WGS sequence"/>
</dbReference>
<sequence>MASRGAGCAGSPRHMRLFSNYFHFLFSFHPGNCGGRGAGAGCPTPPPQSRDAHRPGLREGRQHEKSRYILQEAEPGRGGGRTNRAAGWVLTAQCSLTLRGDLHPGPAHPYHLGGGGGKETITRPERGFDPPTMHY</sequence>
<comment type="caution">
    <text evidence="2">The sequence shown here is derived from an EMBL/GenBank/DDBJ whole genome shotgun (WGS) entry which is preliminary data.</text>
</comment>
<keyword evidence="3" id="KW-1185">Reference proteome</keyword>
<proteinExistence type="predicted"/>
<accession>A0A5B7GG80</accession>
<evidence type="ECO:0000313" key="2">
    <source>
        <dbReference type="EMBL" id="MPC56405.1"/>
    </source>
</evidence>
<feature type="region of interest" description="Disordered" evidence="1">
    <location>
        <begin position="38"/>
        <end position="82"/>
    </location>
</feature>
<feature type="compositionally biased region" description="Basic and acidic residues" evidence="1">
    <location>
        <begin position="50"/>
        <end position="67"/>
    </location>
</feature>
<name>A0A5B7GG80_PORTR</name>
<protein>
    <submittedName>
        <fullName evidence="2">Uncharacterized protein</fullName>
    </submittedName>
</protein>
<dbReference type="EMBL" id="VSRR010013914">
    <property type="protein sequence ID" value="MPC56405.1"/>
    <property type="molecule type" value="Genomic_DNA"/>
</dbReference>
<reference evidence="2 3" key="1">
    <citation type="submission" date="2019-05" db="EMBL/GenBank/DDBJ databases">
        <title>Another draft genome of Portunus trituberculatus and its Hox gene families provides insights of decapod evolution.</title>
        <authorList>
            <person name="Jeong J.-H."/>
            <person name="Song I."/>
            <person name="Kim S."/>
            <person name="Choi T."/>
            <person name="Kim D."/>
            <person name="Ryu S."/>
            <person name="Kim W."/>
        </authorList>
    </citation>
    <scope>NUCLEOTIDE SEQUENCE [LARGE SCALE GENOMIC DNA]</scope>
    <source>
        <tissue evidence="2">Muscle</tissue>
    </source>
</reference>
<organism evidence="2 3">
    <name type="scientific">Portunus trituberculatus</name>
    <name type="common">Swimming crab</name>
    <name type="synonym">Neptunus trituberculatus</name>
    <dbReference type="NCBI Taxonomy" id="210409"/>
    <lineage>
        <taxon>Eukaryota</taxon>
        <taxon>Metazoa</taxon>
        <taxon>Ecdysozoa</taxon>
        <taxon>Arthropoda</taxon>
        <taxon>Crustacea</taxon>
        <taxon>Multicrustacea</taxon>
        <taxon>Malacostraca</taxon>
        <taxon>Eumalacostraca</taxon>
        <taxon>Eucarida</taxon>
        <taxon>Decapoda</taxon>
        <taxon>Pleocyemata</taxon>
        <taxon>Brachyura</taxon>
        <taxon>Eubrachyura</taxon>
        <taxon>Portunoidea</taxon>
        <taxon>Portunidae</taxon>
        <taxon>Portuninae</taxon>
        <taxon>Portunus</taxon>
    </lineage>
</organism>
<dbReference type="AlphaFoldDB" id="A0A5B7GG80"/>
<feature type="region of interest" description="Disordered" evidence="1">
    <location>
        <begin position="107"/>
        <end position="135"/>
    </location>
</feature>
<evidence type="ECO:0000313" key="3">
    <source>
        <dbReference type="Proteomes" id="UP000324222"/>
    </source>
</evidence>
<evidence type="ECO:0000256" key="1">
    <source>
        <dbReference type="SAM" id="MobiDB-lite"/>
    </source>
</evidence>